<dbReference type="PROSITE" id="PS00109">
    <property type="entry name" value="PROTEIN_KINASE_TYR"/>
    <property type="match status" value="1"/>
</dbReference>
<evidence type="ECO:0000313" key="11">
    <source>
        <dbReference type="Proteomes" id="UP000728185"/>
    </source>
</evidence>
<gene>
    <name evidence="10" type="ORF">FBUS_06879</name>
</gene>
<dbReference type="InterPro" id="IPR050122">
    <property type="entry name" value="RTK"/>
</dbReference>
<comment type="caution">
    <text evidence="10">The sequence shown here is derived from an EMBL/GenBank/DDBJ whole genome shotgun (WGS) entry which is preliminary data.</text>
</comment>
<dbReference type="InterPro" id="IPR020635">
    <property type="entry name" value="Tyr_kinase_cat_dom"/>
</dbReference>
<dbReference type="GO" id="GO:0043235">
    <property type="term" value="C:receptor complex"/>
    <property type="evidence" value="ECO:0007669"/>
    <property type="project" value="TreeGrafter"/>
</dbReference>
<dbReference type="InterPro" id="IPR008266">
    <property type="entry name" value="Tyr_kinase_AS"/>
</dbReference>
<dbReference type="SUPFAM" id="SSF56112">
    <property type="entry name" value="Protein kinase-like (PK-like)"/>
    <property type="match status" value="1"/>
</dbReference>
<dbReference type="InterPro" id="IPR001245">
    <property type="entry name" value="Ser-Thr/Tyr_kinase_cat_dom"/>
</dbReference>
<name>A0A8E0RZE6_9TREM</name>
<dbReference type="InterPro" id="IPR011009">
    <property type="entry name" value="Kinase-like_dom_sf"/>
</dbReference>
<keyword evidence="6" id="KW-1133">Transmembrane helix</keyword>
<dbReference type="OrthoDB" id="5984265at2759"/>
<evidence type="ECO:0000259" key="9">
    <source>
        <dbReference type="PROSITE" id="PS50011"/>
    </source>
</evidence>
<evidence type="ECO:0000313" key="10">
    <source>
        <dbReference type="EMBL" id="KAA0196283.1"/>
    </source>
</evidence>
<evidence type="ECO:0000256" key="2">
    <source>
        <dbReference type="ARBA" id="ARBA00022692"/>
    </source>
</evidence>
<dbReference type="EMBL" id="LUCM01003138">
    <property type="protein sequence ID" value="KAA0196283.1"/>
    <property type="molecule type" value="Genomic_DNA"/>
</dbReference>
<dbReference type="FunFam" id="1.10.510.10:FF:000462">
    <property type="entry name" value="Receptor tyrosine kinase"/>
    <property type="match status" value="1"/>
</dbReference>
<comment type="subcellular location">
    <subcellularLocation>
        <location evidence="1">Membrane</location>
    </subcellularLocation>
</comment>
<dbReference type="Pfam" id="PF07714">
    <property type="entry name" value="PK_Tyr_Ser-Thr"/>
    <property type="match status" value="1"/>
</dbReference>
<evidence type="ECO:0000256" key="4">
    <source>
        <dbReference type="ARBA" id="ARBA00022741"/>
    </source>
</evidence>
<sequence>MDPNLEKLWDPFGGDYVPEVSLALASPPFEIHFNLNSTACSGDNFSFFCRMDPNTLGNSLYLLRLDEQVDLNDPQLSGDGVLDLLNSTLLKESLTEHGFIEDLVYEIASVHTEDEGYYLCIGGLNGVPRMRWQQMYLAVKNCRGTSISTVRALLVKFPNNLFVILPLSALLTTLISICARNCHTRNDKPEAEMLRRSDMNGLTAQAKCLRCPKNGGPLNRTSNPLYPNSRPRSKAFRPLFTLPNLCVQSAGSNNRDICQLSNKFSHLQRASTMYDGRLGSKRSSSSGRCANHKTLTGTDQKRIFSSVWRSQSSQEFSDASKIRYSGSQSDSGYSSDRKMPYSSFIFPANSDPFKQVREFPVCCESTDFAYKLPSDPEWELPSDSLKLGPKLGEGAFGVVYFAQLFPSQLSEKQLKRFSYHPQMSSQISNNKETKCLPISVAVKRLHANFSDQELTDLVKEMEIMKVLGTHPNLIQIYGACTQQGPFQVVVEYAPHGNLRDFLRARRRFLDEDNLSSNELPPRPKLTKSNLIDFGLQVANGMDYLSARSVVHRDLAARNVLLGENFVVKIADFGLTRAVTDYYKKTSTGRLPIKWMAPESLFDRTYTTKSDVWSFGILLWEIFTMGGVPYPSVSPERLFAILKAGYRNDRPALASEEVYHLMLKCWNEDPQERPEFRSIVNCLASFLNGEPRCENECLQPVALAEGINPYAALTSSPQFTINGFETSMEANATNSFVLRKAISQVGL</sequence>
<dbReference type="SMART" id="SM00219">
    <property type="entry name" value="TyrKc"/>
    <property type="match status" value="1"/>
</dbReference>
<evidence type="ECO:0000256" key="3">
    <source>
        <dbReference type="ARBA" id="ARBA00022729"/>
    </source>
</evidence>
<keyword evidence="11" id="KW-1185">Reference proteome</keyword>
<keyword evidence="4" id="KW-0547">Nucleotide-binding</keyword>
<dbReference type="Proteomes" id="UP000728185">
    <property type="component" value="Unassembled WGS sequence"/>
</dbReference>
<protein>
    <submittedName>
        <fullName evidence="10">Fibroblast growth factor receptor A2</fullName>
    </submittedName>
</protein>
<dbReference type="Gene3D" id="1.10.510.10">
    <property type="entry name" value="Transferase(Phosphotransferase) domain 1"/>
    <property type="match status" value="1"/>
</dbReference>
<dbReference type="InterPro" id="IPR000719">
    <property type="entry name" value="Prot_kinase_dom"/>
</dbReference>
<keyword evidence="7" id="KW-0472">Membrane</keyword>
<evidence type="ECO:0000256" key="6">
    <source>
        <dbReference type="ARBA" id="ARBA00022989"/>
    </source>
</evidence>
<dbReference type="GO" id="GO:0005524">
    <property type="term" value="F:ATP binding"/>
    <property type="evidence" value="ECO:0007669"/>
    <property type="project" value="UniProtKB-KW"/>
</dbReference>
<evidence type="ECO:0000256" key="1">
    <source>
        <dbReference type="ARBA" id="ARBA00004370"/>
    </source>
</evidence>
<dbReference type="PROSITE" id="PS50011">
    <property type="entry name" value="PROTEIN_KINASE_DOM"/>
    <property type="match status" value="1"/>
</dbReference>
<keyword evidence="3" id="KW-0732">Signal</keyword>
<dbReference type="GO" id="GO:0004714">
    <property type="term" value="F:transmembrane receptor protein tyrosine kinase activity"/>
    <property type="evidence" value="ECO:0007669"/>
    <property type="project" value="TreeGrafter"/>
</dbReference>
<keyword evidence="2" id="KW-0812">Transmembrane</keyword>
<reference evidence="10" key="1">
    <citation type="submission" date="2019-05" db="EMBL/GenBank/DDBJ databases">
        <title>Annotation for the trematode Fasciolopsis buski.</title>
        <authorList>
            <person name="Choi Y.-J."/>
        </authorList>
    </citation>
    <scope>NUCLEOTIDE SEQUENCE</scope>
    <source>
        <strain evidence="10">HT</strain>
        <tissue evidence="10">Whole worm</tissue>
    </source>
</reference>
<dbReference type="GO" id="GO:0007169">
    <property type="term" value="P:cell surface receptor protein tyrosine kinase signaling pathway"/>
    <property type="evidence" value="ECO:0007669"/>
    <property type="project" value="TreeGrafter"/>
</dbReference>
<evidence type="ECO:0000256" key="7">
    <source>
        <dbReference type="ARBA" id="ARBA00023136"/>
    </source>
</evidence>
<feature type="domain" description="Protein kinase" evidence="9">
    <location>
        <begin position="385"/>
        <end position="686"/>
    </location>
</feature>
<keyword evidence="8 10" id="KW-0675">Receptor</keyword>
<dbReference type="Gene3D" id="3.30.200.20">
    <property type="entry name" value="Phosphorylase Kinase, domain 1"/>
    <property type="match status" value="1"/>
</dbReference>
<keyword evidence="5" id="KW-0067">ATP-binding</keyword>
<proteinExistence type="predicted"/>
<dbReference type="PANTHER" id="PTHR24416:SF550">
    <property type="entry name" value="FIBROBLAST GROWTH FACTOR RECEPTOR HOMOLOG 1-RELATED"/>
    <property type="match status" value="1"/>
</dbReference>
<accession>A0A8E0RZE6</accession>
<organism evidence="10 11">
    <name type="scientific">Fasciolopsis buskii</name>
    <dbReference type="NCBI Taxonomy" id="27845"/>
    <lineage>
        <taxon>Eukaryota</taxon>
        <taxon>Metazoa</taxon>
        <taxon>Spiralia</taxon>
        <taxon>Lophotrochozoa</taxon>
        <taxon>Platyhelminthes</taxon>
        <taxon>Trematoda</taxon>
        <taxon>Digenea</taxon>
        <taxon>Plagiorchiida</taxon>
        <taxon>Echinostomata</taxon>
        <taxon>Echinostomatoidea</taxon>
        <taxon>Fasciolidae</taxon>
        <taxon>Fasciolopsis</taxon>
    </lineage>
</organism>
<dbReference type="AlphaFoldDB" id="A0A8E0RZE6"/>
<dbReference type="GO" id="GO:0005886">
    <property type="term" value="C:plasma membrane"/>
    <property type="evidence" value="ECO:0007669"/>
    <property type="project" value="TreeGrafter"/>
</dbReference>
<evidence type="ECO:0000256" key="5">
    <source>
        <dbReference type="ARBA" id="ARBA00022840"/>
    </source>
</evidence>
<dbReference type="PRINTS" id="PR00109">
    <property type="entry name" value="TYRKINASE"/>
</dbReference>
<dbReference type="PANTHER" id="PTHR24416">
    <property type="entry name" value="TYROSINE-PROTEIN KINASE RECEPTOR"/>
    <property type="match status" value="1"/>
</dbReference>
<evidence type="ECO:0000256" key="8">
    <source>
        <dbReference type="ARBA" id="ARBA00023170"/>
    </source>
</evidence>